<dbReference type="PANTHER" id="PTHR24320:SF148">
    <property type="entry name" value="NAD(P)-BINDING ROSSMANN-FOLD SUPERFAMILY PROTEIN"/>
    <property type="match status" value="1"/>
</dbReference>
<dbReference type="PANTHER" id="PTHR24320">
    <property type="entry name" value="RETINOL DEHYDROGENASE"/>
    <property type="match status" value="1"/>
</dbReference>
<organism evidence="3 4">
    <name type="scientific">Pseudokineococcus lusitanus</name>
    <dbReference type="NCBI Taxonomy" id="763993"/>
    <lineage>
        <taxon>Bacteria</taxon>
        <taxon>Bacillati</taxon>
        <taxon>Actinomycetota</taxon>
        <taxon>Actinomycetes</taxon>
        <taxon>Kineosporiales</taxon>
        <taxon>Kineosporiaceae</taxon>
        <taxon>Pseudokineococcus</taxon>
    </lineage>
</organism>
<dbReference type="InterPro" id="IPR036291">
    <property type="entry name" value="NAD(P)-bd_dom_sf"/>
</dbReference>
<dbReference type="Pfam" id="PF00106">
    <property type="entry name" value="adh_short"/>
    <property type="match status" value="1"/>
</dbReference>
<comment type="caution">
    <text evidence="3">The sequence shown here is derived from an EMBL/GenBank/DDBJ whole genome shotgun (WGS) entry which is preliminary data.</text>
</comment>
<dbReference type="GO" id="GO:0016491">
    <property type="term" value="F:oxidoreductase activity"/>
    <property type="evidence" value="ECO:0007669"/>
    <property type="project" value="UniProtKB-KW"/>
</dbReference>
<gene>
    <name evidence="3" type="ORF">EDC03_3109</name>
</gene>
<keyword evidence="4" id="KW-1185">Reference proteome</keyword>
<dbReference type="RefSeq" id="WP_123381172.1">
    <property type="nucleotide sequence ID" value="NZ_RJKN01000009.1"/>
</dbReference>
<reference evidence="3 4" key="1">
    <citation type="journal article" date="2015" name="Stand. Genomic Sci.">
        <title>Genomic Encyclopedia of Bacterial and Archaeal Type Strains, Phase III: the genomes of soil and plant-associated and newly described type strains.</title>
        <authorList>
            <person name="Whitman W.B."/>
            <person name="Woyke T."/>
            <person name="Klenk H.P."/>
            <person name="Zhou Y."/>
            <person name="Lilburn T.G."/>
            <person name="Beck B.J."/>
            <person name="De Vos P."/>
            <person name="Vandamme P."/>
            <person name="Eisen J.A."/>
            <person name="Garrity G."/>
            <person name="Hugenholtz P."/>
            <person name="Kyrpides N.C."/>
        </authorList>
    </citation>
    <scope>NUCLEOTIDE SEQUENCE [LARGE SCALE GENOMIC DNA]</scope>
    <source>
        <strain evidence="3 4">CECT 7306</strain>
    </source>
</reference>
<dbReference type="PRINTS" id="PR00081">
    <property type="entry name" value="GDHRDH"/>
</dbReference>
<evidence type="ECO:0000313" key="4">
    <source>
        <dbReference type="Proteomes" id="UP000276232"/>
    </source>
</evidence>
<protein>
    <submittedName>
        <fullName evidence="3">NADP-dependent 3-hydroxy acid dehydrogenase YdfG</fullName>
    </submittedName>
</protein>
<dbReference type="InterPro" id="IPR002347">
    <property type="entry name" value="SDR_fam"/>
</dbReference>
<proteinExistence type="inferred from homology"/>
<name>A0A3N1G9G4_9ACTN</name>
<dbReference type="Gene3D" id="3.40.50.720">
    <property type="entry name" value="NAD(P)-binding Rossmann-like Domain"/>
    <property type="match status" value="1"/>
</dbReference>
<sequence>MSAEPAGSGAGRTVLVTGATSGIGWYAARDLAAAGARVLLGARDADRGRRAADAVRARVPGADVAVVVLDLADLRSVVRGAAEVADAGPLHAVLANAGVTGTDGRRTSPQGHELMLATNHLGHAALVGLLLPALVDGGRGSTEAGHGPARVVGAGSIAHRFVRPPADEDGWQSREDFASFRAYCRSKLAVLLHAAELDRRLSAAGLPVRALAFSPGFAVDLLDTADPQPLARGGPPGPLVRRALGPPARLLRRADLLQGKADGARPAVAAVLGPSATRPSGGAAVAHVGPRGPAALAGLPAVLPTATTVADRAAAQRLWDLTDALVRPVTGAGPGPADAPAGSVGP</sequence>
<dbReference type="SUPFAM" id="SSF51735">
    <property type="entry name" value="NAD(P)-binding Rossmann-fold domains"/>
    <property type="match status" value="1"/>
</dbReference>
<dbReference type="OrthoDB" id="4577644at2"/>
<comment type="similarity">
    <text evidence="1">Belongs to the short-chain dehydrogenases/reductases (SDR) family.</text>
</comment>
<dbReference type="Proteomes" id="UP000276232">
    <property type="component" value="Unassembled WGS sequence"/>
</dbReference>
<dbReference type="InParanoid" id="A0A3N1G9G4"/>
<dbReference type="AlphaFoldDB" id="A0A3N1G9G4"/>
<dbReference type="EMBL" id="RJKN01000009">
    <property type="protein sequence ID" value="ROP26872.1"/>
    <property type="molecule type" value="Genomic_DNA"/>
</dbReference>
<evidence type="ECO:0000256" key="2">
    <source>
        <dbReference type="ARBA" id="ARBA00023002"/>
    </source>
</evidence>
<evidence type="ECO:0000256" key="1">
    <source>
        <dbReference type="ARBA" id="ARBA00006484"/>
    </source>
</evidence>
<evidence type="ECO:0000313" key="3">
    <source>
        <dbReference type="EMBL" id="ROP26872.1"/>
    </source>
</evidence>
<accession>A0A3N1G9G4</accession>
<keyword evidence="2" id="KW-0560">Oxidoreductase</keyword>